<evidence type="ECO:0000256" key="7">
    <source>
        <dbReference type="ARBA" id="ARBA00022741"/>
    </source>
</evidence>
<dbReference type="InterPro" id="IPR050061">
    <property type="entry name" value="MurCDEF_pg_biosynth"/>
</dbReference>
<dbReference type="SUPFAM" id="SSF53244">
    <property type="entry name" value="MurD-like peptide ligases, peptide-binding domain"/>
    <property type="match status" value="1"/>
</dbReference>
<keyword evidence="10 14" id="KW-0573">Peptidoglycan synthesis</keyword>
<keyword evidence="12 14" id="KW-0961">Cell wall biogenesis/degradation</keyword>
<comment type="subcellular location">
    <subcellularLocation>
        <location evidence="1 14">Cytoplasm</location>
    </subcellularLocation>
</comment>
<dbReference type="Pfam" id="PF02875">
    <property type="entry name" value="Mur_ligase_C"/>
    <property type="match status" value="1"/>
</dbReference>
<keyword evidence="4 14" id="KW-0963">Cytoplasm</keyword>
<keyword evidence="7 14" id="KW-0547">Nucleotide-binding</keyword>
<dbReference type="PANTHER" id="PTHR43445">
    <property type="entry name" value="UDP-N-ACETYLMURAMATE--L-ALANINE LIGASE-RELATED"/>
    <property type="match status" value="1"/>
</dbReference>
<comment type="pathway">
    <text evidence="2 14">Cell wall biogenesis; peptidoglycan biosynthesis.</text>
</comment>
<dbReference type="EC" id="6.3.2.8" evidence="3 14"/>
<keyword evidence="11 14" id="KW-0131">Cell cycle</keyword>
<evidence type="ECO:0000256" key="8">
    <source>
        <dbReference type="ARBA" id="ARBA00022840"/>
    </source>
</evidence>
<dbReference type="GO" id="GO:0005737">
    <property type="term" value="C:cytoplasm"/>
    <property type="evidence" value="ECO:0007669"/>
    <property type="project" value="UniProtKB-SubCell"/>
</dbReference>
<evidence type="ECO:0000256" key="4">
    <source>
        <dbReference type="ARBA" id="ARBA00022490"/>
    </source>
</evidence>
<comment type="similarity">
    <text evidence="14">Belongs to the MurCDEF family.</text>
</comment>
<comment type="catalytic activity">
    <reaction evidence="13 14">
        <text>UDP-N-acetyl-alpha-D-muramate + L-alanine + ATP = UDP-N-acetyl-alpha-D-muramoyl-L-alanine + ADP + phosphate + H(+)</text>
        <dbReference type="Rhea" id="RHEA:23372"/>
        <dbReference type="ChEBI" id="CHEBI:15378"/>
        <dbReference type="ChEBI" id="CHEBI:30616"/>
        <dbReference type="ChEBI" id="CHEBI:43474"/>
        <dbReference type="ChEBI" id="CHEBI:57972"/>
        <dbReference type="ChEBI" id="CHEBI:70757"/>
        <dbReference type="ChEBI" id="CHEBI:83898"/>
        <dbReference type="ChEBI" id="CHEBI:456216"/>
        <dbReference type="EC" id="6.3.2.8"/>
    </reaction>
</comment>
<dbReference type="Gene3D" id="3.40.1190.10">
    <property type="entry name" value="Mur-like, catalytic domain"/>
    <property type="match status" value="1"/>
</dbReference>
<dbReference type="InterPro" id="IPR036565">
    <property type="entry name" value="Mur-like_cat_sf"/>
</dbReference>
<feature type="domain" description="Mur ligase N-terminal catalytic" evidence="15">
    <location>
        <begin position="12"/>
        <end position="110"/>
    </location>
</feature>
<evidence type="ECO:0000256" key="2">
    <source>
        <dbReference type="ARBA" id="ARBA00004752"/>
    </source>
</evidence>
<evidence type="ECO:0000256" key="6">
    <source>
        <dbReference type="ARBA" id="ARBA00022618"/>
    </source>
</evidence>
<comment type="caution">
    <text evidence="18">The sequence shown here is derived from an EMBL/GenBank/DDBJ whole genome shotgun (WGS) entry which is preliminary data.</text>
</comment>
<accession>A0A8H2M6W2</accession>
<protein>
    <recommendedName>
        <fullName evidence="3 14">UDP-N-acetylmuramate--L-alanine ligase</fullName>
        <ecNumber evidence="3 14">6.3.2.8</ecNumber>
    </recommendedName>
    <alternativeName>
        <fullName evidence="14">UDP-N-acetylmuramoyl-L-alanine synthetase</fullName>
    </alternativeName>
</protein>
<evidence type="ECO:0000259" key="17">
    <source>
        <dbReference type="Pfam" id="PF08245"/>
    </source>
</evidence>
<keyword evidence="19" id="KW-1185">Reference proteome</keyword>
<evidence type="ECO:0000256" key="11">
    <source>
        <dbReference type="ARBA" id="ARBA00023306"/>
    </source>
</evidence>
<evidence type="ECO:0000259" key="16">
    <source>
        <dbReference type="Pfam" id="PF02875"/>
    </source>
</evidence>
<dbReference type="Gene3D" id="3.40.50.720">
    <property type="entry name" value="NAD(P)-binding Rossmann-like Domain"/>
    <property type="match status" value="1"/>
</dbReference>
<dbReference type="InterPro" id="IPR036615">
    <property type="entry name" value="Mur_ligase_C_dom_sf"/>
</dbReference>
<dbReference type="GO" id="GO:0051301">
    <property type="term" value="P:cell division"/>
    <property type="evidence" value="ECO:0007669"/>
    <property type="project" value="UniProtKB-KW"/>
</dbReference>
<dbReference type="HAMAP" id="MF_00046">
    <property type="entry name" value="MurC"/>
    <property type="match status" value="1"/>
</dbReference>
<dbReference type="PANTHER" id="PTHR43445:SF3">
    <property type="entry name" value="UDP-N-ACETYLMURAMATE--L-ALANINE LIGASE"/>
    <property type="match status" value="1"/>
</dbReference>
<dbReference type="InterPro" id="IPR000713">
    <property type="entry name" value="Mur_ligase_N"/>
</dbReference>
<dbReference type="InterPro" id="IPR013221">
    <property type="entry name" value="Mur_ligase_cen"/>
</dbReference>
<evidence type="ECO:0000256" key="3">
    <source>
        <dbReference type="ARBA" id="ARBA00012211"/>
    </source>
</evidence>
<evidence type="ECO:0000256" key="10">
    <source>
        <dbReference type="ARBA" id="ARBA00022984"/>
    </source>
</evidence>
<evidence type="ECO:0000256" key="5">
    <source>
        <dbReference type="ARBA" id="ARBA00022598"/>
    </source>
</evidence>
<keyword evidence="8 14" id="KW-0067">ATP-binding</keyword>
<keyword evidence="5 14" id="KW-0436">Ligase</keyword>
<feature type="domain" description="Mur ligase C-terminal" evidence="16">
    <location>
        <begin position="318"/>
        <end position="447"/>
    </location>
</feature>
<evidence type="ECO:0000256" key="9">
    <source>
        <dbReference type="ARBA" id="ARBA00022960"/>
    </source>
</evidence>
<evidence type="ECO:0000256" key="1">
    <source>
        <dbReference type="ARBA" id="ARBA00004496"/>
    </source>
</evidence>
<dbReference type="GO" id="GO:0005524">
    <property type="term" value="F:ATP binding"/>
    <property type="evidence" value="ECO:0007669"/>
    <property type="project" value="UniProtKB-UniRule"/>
</dbReference>
<dbReference type="EMBL" id="CAACYI010000001">
    <property type="protein sequence ID" value="VFB16252.1"/>
    <property type="molecule type" value="Genomic_DNA"/>
</dbReference>
<feature type="domain" description="Mur ligase central" evidence="17">
    <location>
        <begin position="116"/>
        <end position="295"/>
    </location>
</feature>
<proteinExistence type="inferred from homology"/>
<dbReference type="Proteomes" id="UP000377798">
    <property type="component" value="Unassembled WGS sequence"/>
</dbReference>
<dbReference type="GO" id="GO:0071555">
    <property type="term" value="P:cell wall organization"/>
    <property type="evidence" value="ECO:0007669"/>
    <property type="project" value="UniProtKB-KW"/>
</dbReference>
<evidence type="ECO:0000313" key="19">
    <source>
        <dbReference type="Proteomes" id="UP000377798"/>
    </source>
</evidence>
<evidence type="ECO:0000256" key="13">
    <source>
        <dbReference type="ARBA" id="ARBA00047833"/>
    </source>
</evidence>
<evidence type="ECO:0000256" key="12">
    <source>
        <dbReference type="ARBA" id="ARBA00023316"/>
    </source>
</evidence>
<dbReference type="InterPro" id="IPR004101">
    <property type="entry name" value="Mur_ligase_C"/>
</dbReference>
<name>A0A8H2M6W2_9FIRM</name>
<dbReference type="SUPFAM" id="SSF53623">
    <property type="entry name" value="MurD-like peptide ligases, catalytic domain"/>
    <property type="match status" value="1"/>
</dbReference>
<dbReference type="UniPathway" id="UPA00219"/>
<organism evidence="18 19">
    <name type="scientific">Urinicoccus massiliensis</name>
    <dbReference type="NCBI Taxonomy" id="1723382"/>
    <lineage>
        <taxon>Bacteria</taxon>
        <taxon>Bacillati</taxon>
        <taxon>Bacillota</taxon>
        <taxon>Tissierellia</taxon>
        <taxon>Tissierellales</taxon>
        <taxon>Peptoniphilaceae</taxon>
        <taxon>Urinicoccus</taxon>
    </lineage>
</organism>
<dbReference type="RefSeq" id="WP_131748822.1">
    <property type="nucleotide sequence ID" value="NZ_CAACYI010000001.1"/>
</dbReference>
<dbReference type="GO" id="GO:0009252">
    <property type="term" value="P:peptidoglycan biosynthetic process"/>
    <property type="evidence" value="ECO:0007669"/>
    <property type="project" value="UniProtKB-UniRule"/>
</dbReference>
<dbReference type="GO" id="GO:0008360">
    <property type="term" value="P:regulation of cell shape"/>
    <property type="evidence" value="ECO:0007669"/>
    <property type="project" value="UniProtKB-KW"/>
</dbReference>
<evidence type="ECO:0000259" key="15">
    <source>
        <dbReference type="Pfam" id="PF01225"/>
    </source>
</evidence>
<dbReference type="InterPro" id="IPR005758">
    <property type="entry name" value="UDP-N-AcMur_Ala_ligase_MurC"/>
</dbReference>
<reference evidence="18 19" key="1">
    <citation type="submission" date="2019-02" db="EMBL/GenBank/DDBJ databases">
        <authorList>
            <consortium name="Pathogen Informatics"/>
        </authorList>
    </citation>
    <scope>NUCLEOTIDE SEQUENCE [LARGE SCALE GENOMIC DNA]</scope>
    <source>
        <strain evidence="18 19">3012STDY7089603</strain>
    </source>
</reference>
<dbReference type="NCBIfam" id="TIGR01082">
    <property type="entry name" value="murC"/>
    <property type="match status" value="1"/>
</dbReference>
<gene>
    <name evidence="14 18" type="primary">murC</name>
    <name evidence="18" type="ORF">NCTC13150_00770</name>
</gene>
<comment type="function">
    <text evidence="14">Cell wall formation.</text>
</comment>
<dbReference type="SUPFAM" id="SSF51984">
    <property type="entry name" value="MurCD N-terminal domain"/>
    <property type="match status" value="1"/>
</dbReference>
<feature type="binding site" evidence="14">
    <location>
        <begin position="118"/>
        <end position="124"/>
    </location>
    <ligand>
        <name>ATP</name>
        <dbReference type="ChEBI" id="CHEBI:30616"/>
    </ligand>
</feature>
<evidence type="ECO:0000256" key="14">
    <source>
        <dbReference type="HAMAP-Rule" id="MF_00046"/>
    </source>
</evidence>
<keyword evidence="6 14" id="KW-0132">Cell division</keyword>
<evidence type="ECO:0000313" key="18">
    <source>
        <dbReference type="EMBL" id="VFB16252.1"/>
    </source>
</evidence>
<dbReference type="GO" id="GO:0008763">
    <property type="term" value="F:UDP-N-acetylmuramate-L-alanine ligase activity"/>
    <property type="evidence" value="ECO:0007669"/>
    <property type="project" value="UniProtKB-UniRule"/>
</dbReference>
<sequence>MIAFDFKNNKRHVHFIGIGGISMSGLAEILHHNHFIVSGSDMKESKITQHLREIGIPVTIGHSKENIQGADVVIFTDAINLDNDELRGAIEAKVDLIDRASFLGMLMKNYKKSIAVSGTHGKTTTTSMISCMIRNLKEDPTILLGGELDEIKGNVRFGKKELFLTEACEYKANIVKYFPTTAIILNMDEDHLDYFDNMDHIYRTFLQYGQNIPPEGYLVLNIDNTYVQKLIPEVQAHVVTFSIQQEADYQAKNIRFSEAGLASFDLYYHGNFIRPIHLKVMGLHNIYNALAAIASVHENGLDFDLAIQGLESYRGVHRRLEYKGSKNGISVIDDYAHHPTEIQSTLHALRQAAQGKIYCVFQPHTFTRTKLLLDGFAHSFHEADSVIITDIYAAREKDYGDIHSKTLVDAINKIGDHAQYLADFDEIVDFCKKKLQPGDTLLTMGAGDVYLIGEKFLEN</sequence>
<dbReference type="Pfam" id="PF01225">
    <property type="entry name" value="Mur_ligase"/>
    <property type="match status" value="1"/>
</dbReference>
<dbReference type="Gene3D" id="3.90.190.20">
    <property type="entry name" value="Mur ligase, C-terminal domain"/>
    <property type="match status" value="1"/>
</dbReference>
<dbReference type="AlphaFoldDB" id="A0A8H2M6W2"/>
<dbReference type="Pfam" id="PF08245">
    <property type="entry name" value="Mur_ligase_M"/>
    <property type="match status" value="1"/>
</dbReference>
<keyword evidence="9 14" id="KW-0133">Cell shape</keyword>